<dbReference type="InParanoid" id="S8G389"/>
<name>S8G389_FOMSC</name>
<keyword evidence="3" id="KW-1185">Reference proteome</keyword>
<proteinExistence type="predicted"/>
<dbReference type="Proteomes" id="UP000015241">
    <property type="component" value="Unassembled WGS sequence"/>
</dbReference>
<evidence type="ECO:0000256" key="1">
    <source>
        <dbReference type="SAM" id="MobiDB-lite"/>
    </source>
</evidence>
<dbReference type="EMBL" id="KE504126">
    <property type="protein sequence ID" value="EPT04720.1"/>
    <property type="molecule type" value="Genomic_DNA"/>
</dbReference>
<dbReference type="AlphaFoldDB" id="S8G389"/>
<feature type="region of interest" description="Disordered" evidence="1">
    <location>
        <begin position="73"/>
        <end position="106"/>
    </location>
</feature>
<gene>
    <name evidence="2" type="ORF">FOMPIDRAFT_1045980</name>
</gene>
<protein>
    <submittedName>
        <fullName evidence="2">Uncharacterized protein</fullName>
    </submittedName>
</protein>
<dbReference type="HOGENOM" id="CLU_098001_0_0_1"/>
<organism evidence="2 3">
    <name type="scientific">Fomitopsis schrenkii</name>
    <name type="common">Brown rot fungus</name>
    <dbReference type="NCBI Taxonomy" id="2126942"/>
    <lineage>
        <taxon>Eukaryota</taxon>
        <taxon>Fungi</taxon>
        <taxon>Dikarya</taxon>
        <taxon>Basidiomycota</taxon>
        <taxon>Agaricomycotina</taxon>
        <taxon>Agaricomycetes</taxon>
        <taxon>Polyporales</taxon>
        <taxon>Fomitopsis</taxon>
    </lineage>
</organism>
<evidence type="ECO:0000313" key="3">
    <source>
        <dbReference type="Proteomes" id="UP000015241"/>
    </source>
</evidence>
<reference evidence="2 3" key="1">
    <citation type="journal article" date="2012" name="Science">
        <title>The Paleozoic origin of enzymatic lignin decomposition reconstructed from 31 fungal genomes.</title>
        <authorList>
            <person name="Floudas D."/>
            <person name="Binder M."/>
            <person name="Riley R."/>
            <person name="Barry K."/>
            <person name="Blanchette R.A."/>
            <person name="Henrissat B."/>
            <person name="Martinez A.T."/>
            <person name="Otillar R."/>
            <person name="Spatafora J.W."/>
            <person name="Yadav J.S."/>
            <person name="Aerts A."/>
            <person name="Benoit I."/>
            <person name="Boyd A."/>
            <person name="Carlson A."/>
            <person name="Copeland A."/>
            <person name="Coutinho P.M."/>
            <person name="de Vries R.P."/>
            <person name="Ferreira P."/>
            <person name="Findley K."/>
            <person name="Foster B."/>
            <person name="Gaskell J."/>
            <person name="Glotzer D."/>
            <person name="Gorecki P."/>
            <person name="Heitman J."/>
            <person name="Hesse C."/>
            <person name="Hori C."/>
            <person name="Igarashi K."/>
            <person name="Jurgens J.A."/>
            <person name="Kallen N."/>
            <person name="Kersten P."/>
            <person name="Kohler A."/>
            <person name="Kuees U."/>
            <person name="Kumar T.K.A."/>
            <person name="Kuo A."/>
            <person name="LaButti K."/>
            <person name="Larrondo L.F."/>
            <person name="Lindquist E."/>
            <person name="Ling A."/>
            <person name="Lombard V."/>
            <person name="Lucas S."/>
            <person name="Lundell T."/>
            <person name="Martin R."/>
            <person name="McLaughlin D.J."/>
            <person name="Morgenstern I."/>
            <person name="Morin E."/>
            <person name="Murat C."/>
            <person name="Nagy L.G."/>
            <person name="Nolan M."/>
            <person name="Ohm R.A."/>
            <person name="Patyshakuliyeva A."/>
            <person name="Rokas A."/>
            <person name="Ruiz-Duenas F.J."/>
            <person name="Sabat G."/>
            <person name="Salamov A."/>
            <person name="Samejima M."/>
            <person name="Schmutz J."/>
            <person name="Slot J.C."/>
            <person name="St John F."/>
            <person name="Stenlid J."/>
            <person name="Sun H."/>
            <person name="Sun S."/>
            <person name="Syed K."/>
            <person name="Tsang A."/>
            <person name="Wiebenga A."/>
            <person name="Young D."/>
            <person name="Pisabarro A."/>
            <person name="Eastwood D.C."/>
            <person name="Martin F."/>
            <person name="Cullen D."/>
            <person name="Grigoriev I.V."/>
            <person name="Hibbett D.S."/>
        </authorList>
    </citation>
    <scope>NUCLEOTIDE SEQUENCE</scope>
    <source>
        <strain evidence="3">FP-58527</strain>
    </source>
</reference>
<sequence>MFITYNFPLPPQDCPNTSQEPGGYHPVVHYVSDASLASRRCRSRTEYDDNVTQYQEVDGSDIRSLNTESIIDNVNTTAPDDDHDGSKEKTTGPAMTGNTSGPVDQSDLEGITSIARVLHAEEHMPARRCTMYCMHAVRSRRQAASMLSGMVFDEEFHLQETDVDGCGVGLDNGGAGEGKLQPANGALMVDQVDGGEFGARLACGEAGKSARGEAEEISMGVLAKEARRLEGKGKLRGVALLLGLARQL</sequence>
<evidence type="ECO:0000313" key="2">
    <source>
        <dbReference type="EMBL" id="EPT04720.1"/>
    </source>
</evidence>
<accession>S8G389</accession>